<feature type="compositionally biased region" description="Low complexity" evidence="7">
    <location>
        <begin position="15"/>
        <end position="28"/>
    </location>
</feature>
<dbReference type="InterPro" id="IPR001356">
    <property type="entry name" value="HD"/>
</dbReference>
<dbReference type="CDD" id="cd00086">
    <property type="entry name" value="homeodomain"/>
    <property type="match status" value="1"/>
</dbReference>
<evidence type="ECO:0000256" key="7">
    <source>
        <dbReference type="SAM" id="MobiDB-lite"/>
    </source>
</evidence>
<accession>A0A4E0R537</accession>
<feature type="domain" description="Homeobox" evidence="8">
    <location>
        <begin position="217"/>
        <end position="277"/>
    </location>
</feature>
<keyword evidence="3 5" id="KW-0371">Homeobox</keyword>
<sequence>MCSTTEPVLQLSMGSVTSSSSFEPSPRSKGAKKGGLFSVSRLLNSSDDHHCAGQEEHLTSEVRGCFDTVKEKNSSNIFSNETPQGSASIQRLYQYWINTVNRLAGLQEVSSNWTGSYPYSSTQSLNSLLPNNISHSASNASGNSSSNPGQLINDLGTLFFAAANRPPVESTYSEVNQHWDHATATHMTSSSNGRLIDRADYASSNSTTTKPHPTSYAKRRKRRVLFSKLQTQTLERRFNEQRYLSAAEREHLAKLLDLTPTQVKIWFQNHRYKMKRAGEEAMNTSENSISGHGPIANPIYGSSVIDYRISHNDSVKTPRASNNERSKESTSVHLFTDRLQEFPAENGTQSRTQLHPINPVVERWMRCVGPRLHSSTLTFMQSPTVMNIPMPDGHEIFPLSFSSTPTSPFCFQQRQNLSPVIHCDSDKQSH</sequence>
<evidence type="ECO:0000259" key="8">
    <source>
        <dbReference type="PROSITE" id="PS50071"/>
    </source>
</evidence>
<dbReference type="Proteomes" id="UP000230066">
    <property type="component" value="Unassembled WGS sequence"/>
</dbReference>
<dbReference type="SUPFAM" id="SSF46689">
    <property type="entry name" value="Homeodomain-like"/>
    <property type="match status" value="1"/>
</dbReference>
<feature type="region of interest" description="Disordered" evidence="7">
    <location>
        <begin position="13"/>
        <end position="33"/>
    </location>
</feature>
<evidence type="ECO:0000313" key="9">
    <source>
        <dbReference type="EMBL" id="THD22913.1"/>
    </source>
</evidence>
<dbReference type="GO" id="GO:0030154">
    <property type="term" value="P:cell differentiation"/>
    <property type="evidence" value="ECO:0007669"/>
    <property type="project" value="TreeGrafter"/>
</dbReference>
<organism evidence="9 10">
    <name type="scientific">Fasciola hepatica</name>
    <name type="common">Liver fluke</name>
    <dbReference type="NCBI Taxonomy" id="6192"/>
    <lineage>
        <taxon>Eukaryota</taxon>
        <taxon>Metazoa</taxon>
        <taxon>Spiralia</taxon>
        <taxon>Lophotrochozoa</taxon>
        <taxon>Platyhelminthes</taxon>
        <taxon>Trematoda</taxon>
        <taxon>Digenea</taxon>
        <taxon>Plagiorchiida</taxon>
        <taxon>Echinostomata</taxon>
        <taxon>Echinostomatoidea</taxon>
        <taxon>Fasciolidae</taxon>
        <taxon>Fasciola</taxon>
    </lineage>
</organism>
<dbReference type="GO" id="GO:0000978">
    <property type="term" value="F:RNA polymerase II cis-regulatory region sequence-specific DNA binding"/>
    <property type="evidence" value="ECO:0007669"/>
    <property type="project" value="TreeGrafter"/>
</dbReference>
<proteinExistence type="predicted"/>
<dbReference type="AlphaFoldDB" id="A0A4E0R537"/>
<dbReference type="PROSITE" id="PS00027">
    <property type="entry name" value="HOMEOBOX_1"/>
    <property type="match status" value="1"/>
</dbReference>
<feature type="region of interest" description="Disordered" evidence="7">
    <location>
        <begin position="200"/>
        <end position="219"/>
    </location>
</feature>
<evidence type="ECO:0000256" key="5">
    <source>
        <dbReference type="PROSITE-ProRule" id="PRU00108"/>
    </source>
</evidence>
<feature type="DNA-binding region" description="Homeobox" evidence="5">
    <location>
        <begin position="219"/>
        <end position="278"/>
    </location>
</feature>
<protein>
    <submittedName>
        <fullName evidence="9">Homeobox protein Nkx-2.4</fullName>
    </submittedName>
</protein>
<dbReference type="InterPro" id="IPR050394">
    <property type="entry name" value="Homeobox_NK-like"/>
</dbReference>
<reference evidence="9" key="1">
    <citation type="submission" date="2019-03" db="EMBL/GenBank/DDBJ databases">
        <title>Improved annotation for the trematode Fasciola hepatica.</title>
        <authorList>
            <person name="Choi Y.-J."/>
            <person name="Martin J."/>
            <person name="Mitreva M."/>
        </authorList>
    </citation>
    <scope>NUCLEOTIDE SEQUENCE [LARGE SCALE GENOMIC DNA]</scope>
</reference>
<comment type="subcellular location">
    <subcellularLocation>
        <location evidence="1 5 6">Nucleus</location>
    </subcellularLocation>
</comment>
<evidence type="ECO:0000256" key="4">
    <source>
        <dbReference type="ARBA" id="ARBA00023242"/>
    </source>
</evidence>
<name>A0A4E0R537_FASHE</name>
<dbReference type="PANTHER" id="PTHR24340:SF82">
    <property type="entry name" value="HOMEOBOX PROTEIN VND"/>
    <property type="match status" value="1"/>
</dbReference>
<dbReference type="EMBL" id="JXXN02002446">
    <property type="protein sequence ID" value="THD22913.1"/>
    <property type="molecule type" value="Genomic_DNA"/>
</dbReference>
<dbReference type="GO" id="GO:0000981">
    <property type="term" value="F:DNA-binding transcription factor activity, RNA polymerase II-specific"/>
    <property type="evidence" value="ECO:0007669"/>
    <property type="project" value="InterPro"/>
</dbReference>
<evidence type="ECO:0000256" key="3">
    <source>
        <dbReference type="ARBA" id="ARBA00023155"/>
    </source>
</evidence>
<evidence type="ECO:0000256" key="2">
    <source>
        <dbReference type="ARBA" id="ARBA00023125"/>
    </source>
</evidence>
<evidence type="ECO:0000256" key="6">
    <source>
        <dbReference type="RuleBase" id="RU000682"/>
    </source>
</evidence>
<evidence type="ECO:0000256" key="1">
    <source>
        <dbReference type="ARBA" id="ARBA00004123"/>
    </source>
</evidence>
<dbReference type="PRINTS" id="PR00024">
    <property type="entry name" value="HOMEOBOX"/>
</dbReference>
<keyword evidence="2 5" id="KW-0238">DNA-binding</keyword>
<dbReference type="InterPro" id="IPR017970">
    <property type="entry name" value="Homeobox_CS"/>
</dbReference>
<keyword evidence="4 5" id="KW-0539">Nucleus</keyword>
<evidence type="ECO:0000313" key="10">
    <source>
        <dbReference type="Proteomes" id="UP000230066"/>
    </source>
</evidence>
<feature type="compositionally biased region" description="Polar residues" evidence="7">
    <location>
        <begin position="202"/>
        <end position="212"/>
    </location>
</feature>
<dbReference type="PROSITE" id="PS50071">
    <property type="entry name" value="HOMEOBOX_2"/>
    <property type="match status" value="1"/>
</dbReference>
<dbReference type="Gene3D" id="1.10.10.60">
    <property type="entry name" value="Homeodomain-like"/>
    <property type="match status" value="1"/>
</dbReference>
<dbReference type="SMART" id="SM00389">
    <property type="entry name" value="HOX"/>
    <property type="match status" value="1"/>
</dbReference>
<dbReference type="GO" id="GO:0005634">
    <property type="term" value="C:nucleus"/>
    <property type="evidence" value="ECO:0007669"/>
    <property type="project" value="UniProtKB-SubCell"/>
</dbReference>
<dbReference type="PANTHER" id="PTHR24340">
    <property type="entry name" value="HOMEOBOX PROTEIN NKX"/>
    <property type="match status" value="1"/>
</dbReference>
<gene>
    <name evidence="9" type="ORF">D915_006347</name>
</gene>
<dbReference type="InterPro" id="IPR009057">
    <property type="entry name" value="Homeodomain-like_sf"/>
</dbReference>
<dbReference type="InterPro" id="IPR020479">
    <property type="entry name" value="HD_metazoa"/>
</dbReference>
<dbReference type="Pfam" id="PF00046">
    <property type="entry name" value="Homeodomain"/>
    <property type="match status" value="1"/>
</dbReference>
<keyword evidence="10" id="KW-1185">Reference proteome</keyword>
<comment type="caution">
    <text evidence="9">The sequence shown here is derived from an EMBL/GenBank/DDBJ whole genome shotgun (WGS) entry which is preliminary data.</text>
</comment>